<dbReference type="InterPro" id="IPR052924">
    <property type="entry name" value="OsmC/Ohr_hydroprdx_reductase"/>
</dbReference>
<dbReference type="Pfam" id="PF02566">
    <property type="entry name" value="OsmC"/>
    <property type="match status" value="1"/>
</dbReference>
<dbReference type="InterPro" id="IPR015946">
    <property type="entry name" value="KH_dom-like_a/b"/>
</dbReference>
<protein>
    <submittedName>
        <fullName evidence="1">OsmC family peroxiredoxin</fullName>
    </submittedName>
</protein>
<name>A0A3Q9G6J9_9ACTO</name>
<organism evidence="1 2">
    <name type="scientific">Flaviflexus ciconiae</name>
    <dbReference type="NCBI Taxonomy" id="2496867"/>
    <lineage>
        <taxon>Bacteria</taxon>
        <taxon>Bacillati</taxon>
        <taxon>Actinomycetota</taxon>
        <taxon>Actinomycetes</taxon>
        <taxon>Actinomycetales</taxon>
        <taxon>Actinomycetaceae</taxon>
        <taxon>Flaviflexus</taxon>
    </lineage>
</organism>
<dbReference type="Proteomes" id="UP000280344">
    <property type="component" value="Chromosome"/>
</dbReference>
<dbReference type="OrthoDB" id="9811389at2"/>
<dbReference type="Gene3D" id="3.30.300.20">
    <property type="match status" value="1"/>
</dbReference>
<dbReference type="AlphaFoldDB" id="A0A3Q9G6J9"/>
<sequence length="160" mass="17170">MTTLATQTKPKLISLTTTGTWVGQASTDITAGEFNFRVSEPTGLGGNNSGPNPFQYLIGAFEGCIAVVIETVAAERGYEIDGVDIEITGTLDLRGFEGVEGVSPHFQTVVGSVKITADLDIEQFGTLVNETERRCPIYNLIKDAGVTPQIEWSNEKNTAK</sequence>
<reference evidence="1 2" key="1">
    <citation type="submission" date="2018-12" db="EMBL/GenBank/DDBJ databases">
        <title>Complete genome sequence of Flaviflexus sp. H23T48.</title>
        <authorList>
            <person name="Bae J.-W."/>
            <person name="Lee J.-Y."/>
        </authorList>
    </citation>
    <scope>NUCLEOTIDE SEQUENCE [LARGE SCALE GENOMIC DNA]</scope>
    <source>
        <strain evidence="1 2">H23T48</strain>
    </source>
</reference>
<dbReference type="InterPro" id="IPR003718">
    <property type="entry name" value="OsmC/Ohr_fam"/>
</dbReference>
<gene>
    <name evidence="1" type="ORF">EJ997_05250</name>
</gene>
<dbReference type="EMBL" id="CP034593">
    <property type="protein sequence ID" value="AZQ76839.1"/>
    <property type="molecule type" value="Genomic_DNA"/>
</dbReference>
<proteinExistence type="predicted"/>
<dbReference type="SUPFAM" id="SSF82784">
    <property type="entry name" value="OsmC-like"/>
    <property type="match status" value="1"/>
</dbReference>
<evidence type="ECO:0000313" key="1">
    <source>
        <dbReference type="EMBL" id="AZQ76839.1"/>
    </source>
</evidence>
<evidence type="ECO:0000313" key="2">
    <source>
        <dbReference type="Proteomes" id="UP000280344"/>
    </source>
</evidence>
<dbReference type="PANTHER" id="PTHR35368">
    <property type="entry name" value="HYDROPEROXIDE REDUCTASE"/>
    <property type="match status" value="1"/>
</dbReference>
<dbReference type="KEGG" id="flh:EJ997_05250"/>
<accession>A0A3Q9G6J9</accession>
<dbReference type="PANTHER" id="PTHR35368:SF1">
    <property type="entry name" value="HYDROPEROXIDE REDUCTASE"/>
    <property type="match status" value="1"/>
</dbReference>
<dbReference type="InterPro" id="IPR036102">
    <property type="entry name" value="OsmC/Ohrsf"/>
</dbReference>
<keyword evidence="2" id="KW-1185">Reference proteome</keyword>
<dbReference type="RefSeq" id="WP_126703645.1">
    <property type="nucleotide sequence ID" value="NZ_CP034593.1"/>
</dbReference>